<evidence type="ECO:0000313" key="8">
    <source>
        <dbReference type="EMBL" id="KKW42208.1"/>
    </source>
</evidence>
<dbReference type="PANTHER" id="PTHR48090:SF10">
    <property type="entry name" value="GLUCOSYL-3-PHOSPHOGLYCERATE SYNTHASE"/>
    <property type="match status" value="1"/>
</dbReference>
<dbReference type="SUPFAM" id="SSF53448">
    <property type="entry name" value="Nucleotide-diphospho-sugar transferases"/>
    <property type="match status" value="1"/>
</dbReference>
<dbReference type="AlphaFoldDB" id="A0A0G1YFJ6"/>
<comment type="caution">
    <text evidence="8">The sequence shown here is derived from an EMBL/GenBank/DDBJ whole genome shotgun (WGS) entry which is preliminary data.</text>
</comment>
<dbReference type="InterPro" id="IPR050256">
    <property type="entry name" value="Glycosyltransferase_2"/>
</dbReference>
<name>A0A0G1YFJ6_9BACT</name>
<evidence type="ECO:0000256" key="4">
    <source>
        <dbReference type="ARBA" id="ARBA00022679"/>
    </source>
</evidence>
<dbReference type="Gene3D" id="3.90.550.10">
    <property type="entry name" value="Spore Coat Polysaccharide Biosynthesis Protein SpsA, Chain A"/>
    <property type="match status" value="1"/>
</dbReference>
<keyword evidence="6" id="KW-0812">Transmembrane</keyword>
<evidence type="ECO:0000256" key="5">
    <source>
        <dbReference type="ARBA" id="ARBA00022842"/>
    </source>
</evidence>
<evidence type="ECO:0000313" key="9">
    <source>
        <dbReference type="Proteomes" id="UP000033870"/>
    </source>
</evidence>
<reference evidence="8 9" key="1">
    <citation type="journal article" date="2015" name="Nature">
        <title>rRNA introns, odd ribosomes, and small enigmatic genomes across a large radiation of phyla.</title>
        <authorList>
            <person name="Brown C.T."/>
            <person name="Hug L.A."/>
            <person name="Thomas B.C."/>
            <person name="Sharon I."/>
            <person name="Castelle C.J."/>
            <person name="Singh A."/>
            <person name="Wilkins M.J."/>
            <person name="Williams K.H."/>
            <person name="Banfield J.F."/>
        </authorList>
    </citation>
    <scope>NUCLEOTIDE SEQUENCE [LARGE SCALE GENOMIC DNA]</scope>
</reference>
<feature type="transmembrane region" description="Helical" evidence="6">
    <location>
        <begin position="125"/>
        <end position="144"/>
    </location>
</feature>
<dbReference type="InterPro" id="IPR029044">
    <property type="entry name" value="Nucleotide-diphossugar_trans"/>
</dbReference>
<keyword evidence="5" id="KW-0460">Magnesium</keyword>
<evidence type="ECO:0000256" key="2">
    <source>
        <dbReference type="ARBA" id="ARBA00006739"/>
    </source>
</evidence>
<dbReference type="Proteomes" id="UP000033870">
    <property type="component" value="Unassembled WGS sequence"/>
</dbReference>
<dbReference type="Pfam" id="PF00535">
    <property type="entry name" value="Glycos_transf_2"/>
    <property type="match status" value="1"/>
</dbReference>
<evidence type="ECO:0000256" key="1">
    <source>
        <dbReference type="ARBA" id="ARBA00001946"/>
    </source>
</evidence>
<sequence>MAQPTDNKKVSAIVPAHNEAERIGRVLAVLTTSPHIREVVVVDDGSTDGTAAAAARYPVRVLRLGKNQGKGRALDAGVGAVESPVLLFCDADMQGITHQMIAEIIQPVAEGKLDMFIAMMNRRSYALRFMLSFVPLLGGQRALARELWQRLPEFYKDRFRVETALNFYAKYYGLGFGFKVFTGLGQTIKEKKYGLLSGFYRRALMLYDVFGAQARLQLASVPHTLKSKRLSALGSLVSLGGLGIGALVLAASYTGPLQFLQSLFAERLREDPSTPVVDYLLYLAAAASRDLLLFFGALLILINFFFLALETRHLVGWRVAEAANGRKNFSES</sequence>
<dbReference type="EMBL" id="LCRX01000009">
    <property type="protein sequence ID" value="KKW42208.1"/>
    <property type="molecule type" value="Genomic_DNA"/>
</dbReference>
<dbReference type="PANTHER" id="PTHR48090">
    <property type="entry name" value="UNDECAPRENYL-PHOSPHATE 4-DEOXY-4-FORMAMIDO-L-ARABINOSE TRANSFERASE-RELATED"/>
    <property type="match status" value="1"/>
</dbReference>
<evidence type="ECO:0000256" key="3">
    <source>
        <dbReference type="ARBA" id="ARBA00022676"/>
    </source>
</evidence>
<feature type="transmembrane region" description="Helical" evidence="6">
    <location>
        <begin position="291"/>
        <end position="309"/>
    </location>
</feature>
<keyword evidence="4 8" id="KW-0808">Transferase</keyword>
<keyword evidence="6" id="KW-1133">Transmembrane helix</keyword>
<protein>
    <submittedName>
        <fullName evidence="8">Glycosyl transferase family 2</fullName>
    </submittedName>
</protein>
<comment type="similarity">
    <text evidence="2">Belongs to the glycosyltransferase 2 family.</text>
</comment>
<comment type="cofactor">
    <cofactor evidence="1">
        <name>Mg(2+)</name>
        <dbReference type="ChEBI" id="CHEBI:18420"/>
    </cofactor>
</comment>
<feature type="domain" description="Glycosyltransferase 2-like" evidence="7">
    <location>
        <begin position="11"/>
        <end position="125"/>
    </location>
</feature>
<feature type="transmembrane region" description="Helical" evidence="6">
    <location>
        <begin position="230"/>
        <end position="253"/>
    </location>
</feature>
<proteinExistence type="inferred from homology"/>
<gene>
    <name evidence="8" type="ORF">UY92_C0009G0010</name>
</gene>
<keyword evidence="3" id="KW-0328">Glycosyltransferase</keyword>
<accession>A0A0G1YFJ6</accession>
<dbReference type="STRING" id="1619044.UY92_C0009G0010"/>
<evidence type="ECO:0000256" key="6">
    <source>
        <dbReference type="SAM" id="Phobius"/>
    </source>
</evidence>
<dbReference type="CDD" id="cd04179">
    <property type="entry name" value="DPM_DPG-synthase_like"/>
    <property type="match status" value="1"/>
</dbReference>
<evidence type="ECO:0000259" key="7">
    <source>
        <dbReference type="Pfam" id="PF00535"/>
    </source>
</evidence>
<dbReference type="InterPro" id="IPR001173">
    <property type="entry name" value="Glyco_trans_2-like"/>
</dbReference>
<dbReference type="GO" id="GO:0016757">
    <property type="term" value="F:glycosyltransferase activity"/>
    <property type="evidence" value="ECO:0007669"/>
    <property type="project" value="UniProtKB-KW"/>
</dbReference>
<organism evidence="8 9">
    <name type="scientific">Candidatus Magasanikbacteria bacterium GW2011_GWA2_56_11</name>
    <dbReference type="NCBI Taxonomy" id="1619044"/>
    <lineage>
        <taxon>Bacteria</taxon>
        <taxon>Candidatus Magasanikiibacteriota</taxon>
    </lineage>
</organism>
<keyword evidence="6" id="KW-0472">Membrane</keyword>